<dbReference type="InterPro" id="IPR002109">
    <property type="entry name" value="Glutaredoxin"/>
</dbReference>
<keyword evidence="3" id="KW-0249">Electron transport</keyword>
<dbReference type="CDD" id="cd02066">
    <property type="entry name" value="GRX_family"/>
    <property type="match status" value="1"/>
</dbReference>
<evidence type="ECO:0000256" key="1">
    <source>
        <dbReference type="ARBA" id="ARBA00007787"/>
    </source>
</evidence>
<dbReference type="AlphaFoldDB" id="A0A381R946"/>
<evidence type="ECO:0000256" key="5">
    <source>
        <dbReference type="ARBA" id="ARBA00023284"/>
    </source>
</evidence>
<dbReference type="Gene3D" id="3.40.30.10">
    <property type="entry name" value="Glutaredoxin"/>
    <property type="match status" value="1"/>
</dbReference>
<dbReference type="EMBL" id="UINC01001761">
    <property type="protein sequence ID" value="SUZ88256.1"/>
    <property type="molecule type" value="Genomic_DNA"/>
</dbReference>
<dbReference type="PROSITE" id="PS51354">
    <property type="entry name" value="GLUTAREDOXIN_2"/>
    <property type="match status" value="1"/>
</dbReference>
<protein>
    <recommendedName>
        <fullName evidence="6">Glutaredoxin domain-containing protein</fullName>
    </recommendedName>
</protein>
<proteinExistence type="inferred from homology"/>
<dbReference type="PANTHER" id="PTHR46679:SF1">
    <property type="entry name" value="GLUTAREDOXIN-2, MITOCHONDRIAL"/>
    <property type="match status" value="1"/>
</dbReference>
<gene>
    <name evidence="7" type="ORF">METZ01_LOCUS41110</name>
</gene>
<dbReference type="PRINTS" id="PR00160">
    <property type="entry name" value="GLUTAREDOXIN"/>
</dbReference>
<sequence length="74" mass="8118">MPCKNAKKLLTDNGVPYEELNIEELGITRNDLYDLTGGRTVPQIIINENVIGGFDDLFALHQSGDLDGLLDVSD</sequence>
<dbReference type="PANTHER" id="PTHR46679">
    <property type="match status" value="1"/>
</dbReference>
<evidence type="ECO:0000256" key="2">
    <source>
        <dbReference type="ARBA" id="ARBA00022448"/>
    </source>
</evidence>
<dbReference type="InterPro" id="IPR014025">
    <property type="entry name" value="Glutaredoxin_subgr"/>
</dbReference>
<dbReference type="InterPro" id="IPR036249">
    <property type="entry name" value="Thioredoxin-like_sf"/>
</dbReference>
<comment type="similarity">
    <text evidence="1">Belongs to the glutaredoxin family.</text>
</comment>
<accession>A0A381R946</accession>
<dbReference type="GO" id="GO:0015035">
    <property type="term" value="F:protein-disulfide reductase activity"/>
    <property type="evidence" value="ECO:0007669"/>
    <property type="project" value="TreeGrafter"/>
</dbReference>
<keyword evidence="4" id="KW-1015">Disulfide bond</keyword>
<keyword evidence="5" id="KW-0676">Redox-active center</keyword>
<dbReference type="GO" id="GO:0005739">
    <property type="term" value="C:mitochondrion"/>
    <property type="evidence" value="ECO:0007669"/>
    <property type="project" value="TreeGrafter"/>
</dbReference>
<evidence type="ECO:0000256" key="4">
    <source>
        <dbReference type="ARBA" id="ARBA00023157"/>
    </source>
</evidence>
<evidence type="ECO:0000256" key="3">
    <source>
        <dbReference type="ARBA" id="ARBA00022982"/>
    </source>
</evidence>
<name>A0A381R946_9ZZZZ</name>
<organism evidence="7">
    <name type="scientific">marine metagenome</name>
    <dbReference type="NCBI Taxonomy" id="408172"/>
    <lineage>
        <taxon>unclassified sequences</taxon>
        <taxon>metagenomes</taxon>
        <taxon>ecological metagenomes</taxon>
    </lineage>
</organism>
<reference evidence="7" key="1">
    <citation type="submission" date="2018-05" db="EMBL/GenBank/DDBJ databases">
        <authorList>
            <person name="Lanie J.A."/>
            <person name="Ng W.-L."/>
            <person name="Kazmierczak K.M."/>
            <person name="Andrzejewski T.M."/>
            <person name="Davidsen T.M."/>
            <person name="Wayne K.J."/>
            <person name="Tettelin H."/>
            <person name="Glass J.I."/>
            <person name="Rusch D."/>
            <person name="Podicherti R."/>
            <person name="Tsui H.-C.T."/>
            <person name="Winkler M.E."/>
        </authorList>
    </citation>
    <scope>NUCLEOTIDE SEQUENCE</scope>
</reference>
<dbReference type="SUPFAM" id="SSF52833">
    <property type="entry name" value="Thioredoxin-like"/>
    <property type="match status" value="1"/>
</dbReference>
<evidence type="ECO:0000313" key="7">
    <source>
        <dbReference type="EMBL" id="SUZ88256.1"/>
    </source>
</evidence>
<evidence type="ECO:0000259" key="6">
    <source>
        <dbReference type="Pfam" id="PF00462"/>
    </source>
</evidence>
<feature type="domain" description="Glutaredoxin" evidence="6">
    <location>
        <begin position="3"/>
        <end position="51"/>
    </location>
</feature>
<keyword evidence="2" id="KW-0813">Transport</keyword>
<dbReference type="Pfam" id="PF00462">
    <property type="entry name" value="Glutaredoxin"/>
    <property type="match status" value="1"/>
</dbReference>